<dbReference type="Proteomes" id="UP000828390">
    <property type="component" value="Unassembled WGS sequence"/>
</dbReference>
<dbReference type="PROSITE" id="PS51257">
    <property type="entry name" value="PROKAR_LIPOPROTEIN"/>
    <property type="match status" value="1"/>
</dbReference>
<dbReference type="AlphaFoldDB" id="A0A9D4NCZ7"/>
<protein>
    <submittedName>
        <fullName evidence="1">Uncharacterized protein</fullName>
    </submittedName>
</protein>
<evidence type="ECO:0000313" key="1">
    <source>
        <dbReference type="EMBL" id="KAH3891519.1"/>
    </source>
</evidence>
<sequence>MQHYFAKQLTYLKGPFQPTCTGYNSTVSCLAAHILKGTFTANLHRVQQHYLAKQITYFKGPFQPTCTGYNSTTLLSSSHT</sequence>
<reference evidence="1" key="2">
    <citation type="submission" date="2020-11" db="EMBL/GenBank/DDBJ databases">
        <authorList>
            <person name="McCartney M.A."/>
            <person name="Auch B."/>
            <person name="Kono T."/>
            <person name="Mallez S."/>
            <person name="Becker A."/>
            <person name="Gohl D.M."/>
            <person name="Silverstein K.A.T."/>
            <person name="Koren S."/>
            <person name="Bechman K.B."/>
            <person name="Herman A."/>
            <person name="Abrahante J.E."/>
            <person name="Garbe J."/>
        </authorList>
    </citation>
    <scope>NUCLEOTIDE SEQUENCE</scope>
    <source>
        <strain evidence="1">Duluth1</strain>
        <tissue evidence="1">Whole animal</tissue>
    </source>
</reference>
<dbReference type="EMBL" id="JAIWYP010000001">
    <property type="protein sequence ID" value="KAH3891519.1"/>
    <property type="molecule type" value="Genomic_DNA"/>
</dbReference>
<comment type="caution">
    <text evidence="1">The sequence shown here is derived from an EMBL/GenBank/DDBJ whole genome shotgun (WGS) entry which is preliminary data.</text>
</comment>
<reference evidence="1" key="1">
    <citation type="journal article" date="2019" name="bioRxiv">
        <title>The Genome of the Zebra Mussel, Dreissena polymorpha: A Resource for Invasive Species Research.</title>
        <authorList>
            <person name="McCartney M.A."/>
            <person name="Auch B."/>
            <person name="Kono T."/>
            <person name="Mallez S."/>
            <person name="Zhang Y."/>
            <person name="Obille A."/>
            <person name="Becker A."/>
            <person name="Abrahante J.E."/>
            <person name="Garbe J."/>
            <person name="Badalamenti J.P."/>
            <person name="Herman A."/>
            <person name="Mangelson H."/>
            <person name="Liachko I."/>
            <person name="Sullivan S."/>
            <person name="Sone E.D."/>
            <person name="Koren S."/>
            <person name="Silverstein K.A.T."/>
            <person name="Beckman K.B."/>
            <person name="Gohl D.M."/>
        </authorList>
    </citation>
    <scope>NUCLEOTIDE SEQUENCE</scope>
    <source>
        <strain evidence="1">Duluth1</strain>
        <tissue evidence="1">Whole animal</tissue>
    </source>
</reference>
<name>A0A9D4NCZ7_DREPO</name>
<accession>A0A9D4NCZ7</accession>
<proteinExistence type="predicted"/>
<keyword evidence="2" id="KW-1185">Reference proteome</keyword>
<gene>
    <name evidence="1" type="ORF">DPMN_015623</name>
</gene>
<evidence type="ECO:0000313" key="2">
    <source>
        <dbReference type="Proteomes" id="UP000828390"/>
    </source>
</evidence>
<organism evidence="1 2">
    <name type="scientific">Dreissena polymorpha</name>
    <name type="common">Zebra mussel</name>
    <name type="synonym">Mytilus polymorpha</name>
    <dbReference type="NCBI Taxonomy" id="45954"/>
    <lineage>
        <taxon>Eukaryota</taxon>
        <taxon>Metazoa</taxon>
        <taxon>Spiralia</taxon>
        <taxon>Lophotrochozoa</taxon>
        <taxon>Mollusca</taxon>
        <taxon>Bivalvia</taxon>
        <taxon>Autobranchia</taxon>
        <taxon>Heteroconchia</taxon>
        <taxon>Euheterodonta</taxon>
        <taxon>Imparidentia</taxon>
        <taxon>Neoheterodontei</taxon>
        <taxon>Myida</taxon>
        <taxon>Dreissenoidea</taxon>
        <taxon>Dreissenidae</taxon>
        <taxon>Dreissena</taxon>
    </lineage>
</organism>